<dbReference type="InterPro" id="IPR008229">
    <property type="entry name" value="CCA-adding_arc"/>
</dbReference>
<dbReference type="GO" id="GO:0004810">
    <property type="term" value="F:CCA tRNA nucleotidyltransferase activity"/>
    <property type="evidence" value="ECO:0007669"/>
    <property type="project" value="UniProtKB-UniRule"/>
</dbReference>
<dbReference type="CDD" id="cd05400">
    <property type="entry name" value="NT_2-5OAS_ClassI-CCAase"/>
    <property type="match status" value="1"/>
</dbReference>
<dbReference type="Gene3D" id="1.10.1410.30">
    <property type="entry name" value="CCA tRNA nucleotidyltransferase, domain 2"/>
    <property type="match status" value="1"/>
</dbReference>
<dbReference type="InterPro" id="IPR011068">
    <property type="entry name" value="NuclTrfase_I-like_C"/>
</dbReference>
<evidence type="ECO:0000259" key="11">
    <source>
        <dbReference type="Pfam" id="PF01909"/>
    </source>
</evidence>
<dbReference type="EMBL" id="CP017686">
    <property type="protein sequence ID" value="AYQ54450.1"/>
    <property type="molecule type" value="Genomic_DNA"/>
</dbReference>
<dbReference type="Pfam" id="PF21133">
    <property type="entry name" value="CAA_C"/>
    <property type="match status" value="1"/>
</dbReference>
<dbReference type="InterPro" id="IPR015329">
    <property type="entry name" value="tRNA_NucTransf2"/>
</dbReference>
<evidence type="ECO:0000256" key="7">
    <source>
        <dbReference type="ARBA" id="ARBA00022840"/>
    </source>
</evidence>
<dbReference type="PANTHER" id="PTHR39643">
    <property type="entry name" value="CCA-ADDING ENZYME"/>
    <property type="match status" value="1"/>
</dbReference>
<dbReference type="Pfam" id="PF09249">
    <property type="entry name" value="tRNA_NucTransf2"/>
    <property type="match status" value="1"/>
</dbReference>
<evidence type="ECO:0000313" key="14">
    <source>
        <dbReference type="EMBL" id="AYQ54450.1"/>
    </source>
</evidence>
<accession>A0A3G3IF72</accession>
<comment type="catalytic activity">
    <reaction evidence="10">
        <text>a tRNA with a 3' CCA end + 2 CTP + ATP = a tRNA with a 3' CCACCA end + 3 diphosphate</text>
        <dbReference type="Rhea" id="RHEA:76235"/>
        <dbReference type="Rhea" id="RHEA-COMP:10468"/>
        <dbReference type="Rhea" id="RHEA-COMP:18655"/>
        <dbReference type="ChEBI" id="CHEBI:30616"/>
        <dbReference type="ChEBI" id="CHEBI:33019"/>
        <dbReference type="ChEBI" id="CHEBI:37563"/>
        <dbReference type="ChEBI" id="CHEBI:83071"/>
        <dbReference type="ChEBI" id="CHEBI:195187"/>
    </reaction>
</comment>
<dbReference type="GO" id="GO:0160016">
    <property type="term" value="F:CCACCA tRNA nucleotidyltransferase activity"/>
    <property type="evidence" value="ECO:0007669"/>
    <property type="project" value="RHEA"/>
</dbReference>
<dbReference type="InterPro" id="IPR043519">
    <property type="entry name" value="NT_sf"/>
</dbReference>
<keyword evidence="9 10" id="KW-0694">RNA-binding</keyword>
<sequence>MTIEDDVLARIRPTEEERRHIKHAADELRGKVQEYIDREGIDAEIRFVGSYSKDTYLSDPDIDLFVLFPTSIPRAELERVGLKMGDDILHGIRMFSEHPYTRGRYDGVDVDLVPSYHIESTDKLQTAVDRTPFHTRYVLENMSVDQRDQVRLLKKFMKGIGTYGAEPNTRGFSGYLCELLIIKYGSFRGVLEAAASEWREGTAIEIKERGPPMIGPLIVYDPVDKKRNVASAVHLDTLALFIAAAKDYLVEPSVNFFFPRKRTPLTVEELEEKASIHGSRILTVTFNRPDAVEDNLYSQLWKTQYALIKKLDDFDFNVLRAVHSMDEKHMVIAFELDRDVLSKTCKHVGPPIFVRAAESFLRKWKNNEYGAPFIEDGAWCVIVERMYFSAVEMLEEEASLAGIGREIDPESMKIRGHEASITNIDPLLLTELMDPVLSWKIV</sequence>
<dbReference type="NCBIfam" id="TIGR03671">
    <property type="entry name" value="cca_archaeal"/>
    <property type="match status" value="1"/>
</dbReference>
<dbReference type="PIRSF" id="PIRSF005335">
    <property type="entry name" value="CCA_arch"/>
    <property type="match status" value="1"/>
</dbReference>
<feature type="binding site" evidence="10">
    <location>
        <position position="154"/>
    </location>
    <ligand>
        <name>ATP</name>
        <dbReference type="ChEBI" id="CHEBI:30616"/>
    </ligand>
</feature>
<evidence type="ECO:0000256" key="9">
    <source>
        <dbReference type="ARBA" id="ARBA00022884"/>
    </source>
</evidence>
<dbReference type="HAMAP" id="MF_01264">
    <property type="entry name" value="CCA_arch"/>
    <property type="match status" value="1"/>
</dbReference>
<feature type="domain" description="tRNA nucleotidyltransferase substrate binding" evidence="12">
    <location>
        <begin position="148"/>
        <end position="258"/>
    </location>
</feature>
<name>A0A3G3IF72_9ARCH</name>
<feature type="binding site" evidence="10">
    <location>
        <position position="154"/>
    </location>
    <ligand>
        <name>CTP</name>
        <dbReference type="ChEBI" id="CHEBI:37563"/>
    </ligand>
</feature>
<evidence type="ECO:0000256" key="2">
    <source>
        <dbReference type="ARBA" id="ARBA00022694"/>
    </source>
</evidence>
<dbReference type="Gene3D" id="3.30.70.1550">
    <property type="entry name" value="Archaeal tRNA CCA-adding enzyme catalytic domain"/>
    <property type="match status" value="1"/>
</dbReference>
<feature type="binding site" evidence="10">
    <location>
        <position position="163"/>
    </location>
    <ligand>
        <name>ATP</name>
        <dbReference type="ChEBI" id="CHEBI:30616"/>
    </ligand>
</feature>
<keyword evidence="6 10" id="KW-0692">RNA repair</keyword>
<feature type="binding site" evidence="10">
    <location>
        <position position="63"/>
    </location>
    <ligand>
        <name>Mg(2+)</name>
        <dbReference type="ChEBI" id="CHEBI:18420"/>
    </ligand>
</feature>
<dbReference type="InterPro" id="IPR042090">
    <property type="entry name" value="CCA_tRNA_nucleotrans_2"/>
</dbReference>
<evidence type="ECO:0000256" key="8">
    <source>
        <dbReference type="ARBA" id="ARBA00022842"/>
    </source>
</evidence>
<dbReference type="GO" id="GO:0000287">
    <property type="term" value="F:magnesium ion binding"/>
    <property type="evidence" value="ECO:0007669"/>
    <property type="project" value="UniProtKB-UniRule"/>
</dbReference>
<reference evidence="14 15" key="1">
    <citation type="submission" date="2016-10" db="EMBL/GenBank/DDBJ databases">
        <title>Complete genome of the TMA-utilizing, human hosted archaeon Methanomethylophilus alvus Gen. nov, sp. nov., strain Mx-05, derived from a pure culture.</title>
        <authorList>
            <person name="Brugere J.-F."/>
            <person name="Ben Hania W."/>
            <person name="Chaudhary P.P."/>
            <person name="Gaci N."/>
            <person name="Borrel G."/>
            <person name="Cao Van Tuat L."/>
            <person name="Fardeau M.-L."/>
            <person name="Harris H.M.B."/>
            <person name="O'Toole P.W."/>
            <person name="Ollivier B."/>
        </authorList>
    </citation>
    <scope>NUCLEOTIDE SEQUENCE [LARGE SCALE GENOMIC DNA]</scope>
    <source>
        <strain evidence="14 15">Mx-05</strain>
    </source>
</reference>
<dbReference type="SUPFAM" id="SSF81301">
    <property type="entry name" value="Nucleotidyltransferase"/>
    <property type="match status" value="1"/>
</dbReference>
<dbReference type="Proteomes" id="UP000273278">
    <property type="component" value="Chromosome"/>
</dbReference>
<evidence type="ECO:0000256" key="3">
    <source>
        <dbReference type="ARBA" id="ARBA00022695"/>
    </source>
</evidence>
<comment type="function">
    <text evidence="10">Catalyzes the addition and repair of the essential 3'-terminal CCA sequence in tRNAs without using a nucleic acid template. Adds these three nucleotides in the order of C, C, and A to the tRNA nucleotide-73, using CTP and ATP as substrates and producing inorganic pyrophosphate. tRNA 3'-terminal CCA addition is required both for tRNA processing and repair. Also involved in tRNA surveillance by mediating tandem CCA addition to generate a CCACCA at the 3' terminus of unstable tRNAs. While stable tRNAs receive only 3'-terminal CCA, unstable tRNAs are marked with CCACCA and rapidly degraded.</text>
</comment>
<dbReference type="GO" id="GO:0005524">
    <property type="term" value="F:ATP binding"/>
    <property type="evidence" value="ECO:0007669"/>
    <property type="project" value="UniProtKB-UniRule"/>
</dbReference>
<evidence type="ECO:0000256" key="4">
    <source>
        <dbReference type="ARBA" id="ARBA00022723"/>
    </source>
</evidence>
<dbReference type="GO" id="GO:0042245">
    <property type="term" value="P:RNA repair"/>
    <property type="evidence" value="ECO:0007669"/>
    <property type="project" value="UniProtKB-KW"/>
</dbReference>
<comment type="cofactor">
    <cofactor evidence="10">
        <name>Mg(2+)</name>
        <dbReference type="ChEBI" id="CHEBI:18420"/>
    </cofactor>
</comment>
<comment type="miscellaneous">
    <text evidence="10">A single active site specifically recognizes both ATP and CTP and is responsible for their addition.</text>
</comment>
<dbReference type="GeneID" id="41321057"/>
<dbReference type="RefSeq" id="WP_015504162.1">
    <property type="nucleotide sequence ID" value="NZ_CAYARP010000036.1"/>
</dbReference>
<feature type="binding site" evidence="10">
    <location>
        <position position="163"/>
    </location>
    <ligand>
        <name>CTP</name>
        <dbReference type="ChEBI" id="CHEBI:37563"/>
    </ligand>
</feature>
<keyword evidence="1 10" id="KW-0808">Transferase</keyword>
<protein>
    <recommendedName>
        <fullName evidence="10">CCA-adding enzyme</fullName>
        <ecNumber evidence="10">2.7.7.72</ecNumber>
    </recommendedName>
    <alternativeName>
        <fullName evidence="10">CCA tRNA nucleotidyltransferase</fullName>
    </alternativeName>
    <alternativeName>
        <fullName evidence="10">tRNA CCA-pyrophosphorylase</fullName>
    </alternativeName>
    <alternativeName>
        <fullName evidence="10">tRNA adenylyl-/cytidylyl- transferase</fullName>
    </alternativeName>
    <alternativeName>
        <fullName evidence="10">tRNA nucleotidyltransferase</fullName>
    </alternativeName>
    <alternativeName>
        <fullName evidence="10">tRNA-NT</fullName>
    </alternativeName>
</protein>
<dbReference type="InterPro" id="IPR048833">
    <property type="entry name" value="CAA_C"/>
</dbReference>
<evidence type="ECO:0000259" key="13">
    <source>
        <dbReference type="Pfam" id="PF21133"/>
    </source>
</evidence>
<dbReference type="InterPro" id="IPR006116">
    <property type="entry name" value="NT_2-5OAS_ClassI-CCAase"/>
</dbReference>
<dbReference type="Gene3D" id="3.30.70.590">
    <property type="entry name" value="Poly(A) polymerase predicted RNA binding domain"/>
    <property type="match status" value="1"/>
</dbReference>
<dbReference type="GO" id="GO:0000049">
    <property type="term" value="F:tRNA binding"/>
    <property type="evidence" value="ECO:0007669"/>
    <property type="project" value="UniProtKB-UniRule"/>
</dbReference>
<keyword evidence="7 10" id="KW-0067">ATP-binding</keyword>
<keyword evidence="3 10" id="KW-0548">Nucleotidyltransferase</keyword>
<dbReference type="GO" id="GO:0001680">
    <property type="term" value="P:tRNA 3'-terminal CCA addition"/>
    <property type="evidence" value="ECO:0007669"/>
    <property type="project" value="UniProtKB-UniRule"/>
</dbReference>
<feature type="binding site" evidence="10">
    <location>
        <position position="53"/>
    </location>
    <ligand>
        <name>ATP</name>
        <dbReference type="ChEBI" id="CHEBI:30616"/>
    </ligand>
</feature>
<dbReference type="AlphaFoldDB" id="A0A3G3IF72"/>
<feature type="domain" description="CCA-adding enzyme C-terminal" evidence="13">
    <location>
        <begin position="278"/>
        <end position="408"/>
    </location>
</feature>
<feature type="binding site" evidence="10">
    <location>
        <position position="53"/>
    </location>
    <ligand>
        <name>CTP</name>
        <dbReference type="ChEBI" id="CHEBI:37563"/>
    </ligand>
</feature>
<comment type="similarity">
    <text evidence="10">Belongs to the tRNA nucleotidyltransferase/poly(A) polymerase family. Archaeal CCA-adding enzyme subfamily.</text>
</comment>
<keyword evidence="8 10" id="KW-0460">Magnesium</keyword>
<evidence type="ECO:0000259" key="12">
    <source>
        <dbReference type="Pfam" id="PF09249"/>
    </source>
</evidence>
<feature type="binding site" evidence="10">
    <location>
        <position position="50"/>
    </location>
    <ligand>
        <name>CTP</name>
        <dbReference type="ChEBI" id="CHEBI:37563"/>
    </ligand>
</feature>
<evidence type="ECO:0000256" key="1">
    <source>
        <dbReference type="ARBA" id="ARBA00022679"/>
    </source>
</evidence>
<evidence type="ECO:0000256" key="5">
    <source>
        <dbReference type="ARBA" id="ARBA00022741"/>
    </source>
</evidence>
<dbReference type="InterPro" id="IPR002934">
    <property type="entry name" value="Polymerase_NTP_transf_dom"/>
</dbReference>
<gene>
    <name evidence="10" type="primary">cca</name>
    <name evidence="14" type="ORF">BKD89_01280</name>
</gene>
<dbReference type="SUPFAM" id="SSF81631">
    <property type="entry name" value="PAP/OAS1 substrate-binding domain"/>
    <property type="match status" value="1"/>
</dbReference>
<organism evidence="14 15">
    <name type="scientific">Methanomethylophilus alvi</name>
    <dbReference type="NCBI Taxonomy" id="1291540"/>
    <lineage>
        <taxon>Archaea</taxon>
        <taxon>Methanobacteriati</taxon>
        <taxon>Thermoplasmatota</taxon>
        <taxon>Thermoplasmata</taxon>
        <taxon>Methanomassiliicoccales</taxon>
        <taxon>Methanomethylophilaceae</taxon>
        <taxon>Methanomethylophilus</taxon>
    </lineage>
</organism>
<keyword evidence="5 10" id="KW-0547">Nucleotide-binding</keyword>
<evidence type="ECO:0000313" key="15">
    <source>
        <dbReference type="Proteomes" id="UP000273278"/>
    </source>
</evidence>
<proteinExistence type="inferred from homology"/>
<keyword evidence="2 10" id="KW-0819">tRNA processing</keyword>
<comment type="catalytic activity">
    <reaction evidence="10">
        <text>a tRNA precursor + 2 CTP + ATP = a tRNA with a 3' CCA end + 3 diphosphate</text>
        <dbReference type="Rhea" id="RHEA:14433"/>
        <dbReference type="Rhea" id="RHEA-COMP:10465"/>
        <dbReference type="Rhea" id="RHEA-COMP:10468"/>
        <dbReference type="ChEBI" id="CHEBI:30616"/>
        <dbReference type="ChEBI" id="CHEBI:33019"/>
        <dbReference type="ChEBI" id="CHEBI:37563"/>
        <dbReference type="ChEBI" id="CHEBI:74896"/>
        <dbReference type="ChEBI" id="CHEBI:83071"/>
        <dbReference type="EC" id="2.7.7.72"/>
    </reaction>
</comment>
<dbReference type="Pfam" id="PF01909">
    <property type="entry name" value="NTP_transf_2"/>
    <property type="match status" value="1"/>
</dbReference>
<dbReference type="OMA" id="DIVPCYK"/>
<feature type="binding site" evidence="10">
    <location>
        <position position="50"/>
    </location>
    <ligand>
        <name>ATP</name>
        <dbReference type="ChEBI" id="CHEBI:30616"/>
    </ligand>
</feature>
<keyword evidence="4 10" id="KW-0479">Metal-binding</keyword>
<comment type="subunit">
    <text evidence="10">Homodimer.</text>
</comment>
<dbReference type="PANTHER" id="PTHR39643:SF1">
    <property type="entry name" value="CCA-ADDING ENZYME"/>
    <property type="match status" value="1"/>
</dbReference>
<dbReference type="Gene3D" id="3.30.460.10">
    <property type="entry name" value="Beta Polymerase, domain 2"/>
    <property type="match status" value="1"/>
</dbReference>
<dbReference type="SUPFAM" id="SSF55003">
    <property type="entry name" value="PAP/Archaeal CCA-adding enzyme, C-terminal domain"/>
    <property type="match status" value="1"/>
</dbReference>
<evidence type="ECO:0000256" key="10">
    <source>
        <dbReference type="HAMAP-Rule" id="MF_01264"/>
    </source>
</evidence>
<feature type="binding site" evidence="10">
    <location>
        <position position="111"/>
    </location>
    <ligand>
        <name>Mg(2+)</name>
        <dbReference type="ChEBI" id="CHEBI:18420"/>
    </ligand>
</feature>
<feature type="binding site" evidence="10">
    <location>
        <position position="134"/>
    </location>
    <ligand>
        <name>CTP</name>
        <dbReference type="ChEBI" id="CHEBI:37563"/>
    </ligand>
</feature>
<feature type="binding site" evidence="10">
    <location>
        <position position="134"/>
    </location>
    <ligand>
        <name>ATP</name>
        <dbReference type="ChEBI" id="CHEBI:30616"/>
    </ligand>
</feature>
<dbReference type="EC" id="2.7.7.72" evidence="10"/>
<evidence type="ECO:0000256" key="6">
    <source>
        <dbReference type="ARBA" id="ARBA00022800"/>
    </source>
</evidence>
<feature type="binding site" evidence="10">
    <location>
        <position position="61"/>
    </location>
    <ligand>
        <name>Mg(2+)</name>
        <dbReference type="ChEBI" id="CHEBI:18420"/>
    </ligand>
</feature>
<feature type="domain" description="Polymerase nucleotidyl transferase" evidence="11">
    <location>
        <begin position="34"/>
        <end position="134"/>
    </location>
</feature>